<feature type="compositionally biased region" description="Polar residues" evidence="1">
    <location>
        <begin position="35"/>
        <end position="52"/>
    </location>
</feature>
<dbReference type="AlphaFoldDB" id="A0A069E284"/>
<comment type="caution">
    <text evidence="2">The sequence shown here is derived from an EMBL/GenBank/DDBJ whole genome shotgun (WGS) entry which is preliminary data.</text>
</comment>
<proteinExistence type="predicted"/>
<accession>A0A069E284</accession>
<evidence type="ECO:0000313" key="3">
    <source>
        <dbReference type="Proteomes" id="UP000027446"/>
    </source>
</evidence>
<evidence type="ECO:0000313" key="2">
    <source>
        <dbReference type="EMBL" id="KCZ83698.1"/>
    </source>
</evidence>
<dbReference type="eggNOG" id="ENOG5032TYP">
    <property type="taxonomic scope" value="Bacteria"/>
</dbReference>
<reference evidence="2 3" key="1">
    <citation type="journal article" date="2014" name="Antonie Van Leeuwenhoek">
        <title>Hyphomonas beringensis sp. nov. and Hyphomonas chukchiensis sp. nov., isolated from surface seawater of the Bering Sea and Chukchi Sea.</title>
        <authorList>
            <person name="Li C."/>
            <person name="Lai Q."/>
            <person name="Li G."/>
            <person name="Dong C."/>
            <person name="Wang J."/>
            <person name="Liao Y."/>
            <person name="Shao Z."/>
        </authorList>
    </citation>
    <scope>NUCLEOTIDE SEQUENCE [LARGE SCALE GENOMIC DNA]</scope>
    <source>
        <strain evidence="2 3">MHS-3</strain>
    </source>
</reference>
<dbReference type="RefSeq" id="WP_035572687.1">
    <property type="nucleotide sequence ID" value="NZ_ARYH01000002.1"/>
</dbReference>
<dbReference type="EMBL" id="ARYH01000002">
    <property type="protein sequence ID" value="KCZ83698.1"/>
    <property type="molecule type" value="Genomic_DNA"/>
</dbReference>
<dbReference type="PATRIC" id="fig|1280949.3.peg.2821"/>
<protein>
    <recommendedName>
        <fullName evidence="4">Lipoprotein</fullName>
    </recommendedName>
</protein>
<feature type="region of interest" description="Disordered" evidence="1">
    <location>
        <begin position="20"/>
        <end position="61"/>
    </location>
</feature>
<dbReference type="Proteomes" id="UP000027446">
    <property type="component" value="Unassembled WGS sequence"/>
</dbReference>
<feature type="compositionally biased region" description="Pro residues" evidence="1">
    <location>
        <begin position="185"/>
        <end position="195"/>
    </location>
</feature>
<sequence>MRYSNILFPVLLLAAACASSPEPAPRENPAGSDGVVQNTETAAGSAYTQTKNGLPGAAMSPLEDLNLKRDPIPPILQDIKSPYDVPEDISCSEITLILAELDAALGPDWDTENPDERLRTEKLADEASDAALDTISSTASSLIPFRSLVRRATGAYAYQKKYNRAYKLGAQRRAYLKGVGLARGCPPPARPNPEAPEPDKAVFKGDTPN</sequence>
<dbReference type="PROSITE" id="PS51257">
    <property type="entry name" value="PROKAR_LIPOPROTEIN"/>
    <property type="match status" value="1"/>
</dbReference>
<dbReference type="STRING" id="1280949.HAD_13889"/>
<name>A0A069E284_9PROT</name>
<dbReference type="OrthoDB" id="7211066at2"/>
<evidence type="ECO:0000256" key="1">
    <source>
        <dbReference type="SAM" id="MobiDB-lite"/>
    </source>
</evidence>
<evidence type="ECO:0008006" key="4">
    <source>
        <dbReference type="Google" id="ProtNLM"/>
    </source>
</evidence>
<keyword evidence="3" id="KW-1185">Reference proteome</keyword>
<feature type="region of interest" description="Disordered" evidence="1">
    <location>
        <begin position="183"/>
        <end position="209"/>
    </location>
</feature>
<organism evidence="2 3">
    <name type="scientific">Hyphomonas adhaerens MHS-3</name>
    <dbReference type="NCBI Taxonomy" id="1280949"/>
    <lineage>
        <taxon>Bacteria</taxon>
        <taxon>Pseudomonadati</taxon>
        <taxon>Pseudomonadota</taxon>
        <taxon>Alphaproteobacteria</taxon>
        <taxon>Hyphomonadales</taxon>
        <taxon>Hyphomonadaceae</taxon>
        <taxon>Hyphomonas</taxon>
    </lineage>
</organism>
<gene>
    <name evidence="2" type="ORF">HAD_13889</name>
</gene>